<dbReference type="STRING" id="1168034.FH5T_15810"/>
<dbReference type="InterPro" id="IPR006860">
    <property type="entry name" value="FecR"/>
</dbReference>
<evidence type="ECO:0000259" key="3">
    <source>
        <dbReference type="Pfam" id="PF16344"/>
    </source>
</evidence>
<dbReference type="HOGENOM" id="CLU_050192_1_1_10"/>
<dbReference type="KEGG" id="dori:FH5T_15810"/>
<protein>
    <submittedName>
        <fullName evidence="5">FecR family protein</fullName>
    </submittedName>
</protein>
<dbReference type="EMBL" id="CP007451">
    <property type="protein sequence ID" value="AHW62122.1"/>
    <property type="molecule type" value="Genomic_DNA"/>
</dbReference>
<dbReference type="Proteomes" id="UP000181981">
    <property type="component" value="Unassembled WGS sequence"/>
</dbReference>
<dbReference type="PANTHER" id="PTHR30273:SF2">
    <property type="entry name" value="PROTEIN FECR"/>
    <property type="match status" value="1"/>
</dbReference>
<evidence type="ECO:0000313" key="7">
    <source>
        <dbReference type="Proteomes" id="UP000181981"/>
    </source>
</evidence>
<dbReference type="GO" id="GO:0016989">
    <property type="term" value="F:sigma factor antagonist activity"/>
    <property type="evidence" value="ECO:0007669"/>
    <property type="project" value="TreeGrafter"/>
</dbReference>
<name>X5DNC4_9BACT</name>
<keyword evidence="1" id="KW-1133">Transmembrane helix</keyword>
<dbReference type="Gene3D" id="2.60.120.1440">
    <property type="match status" value="1"/>
</dbReference>
<evidence type="ECO:0000256" key="1">
    <source>
        <dbReference type="SAM" id="Phobius"/>
    </source>
</evidence>
<feature type="domain" description="FecR protein" evidence="2">
    <location>
        <begin position="191"/>
        <end position="280"/>
    </location>
</feature>
<reference evidence="4 6" key="1">
    <citation type="submission" date="2014-03" db="EMBL/GenBank/DDBJ databases">
        <title>Complete genome sequence of a deeply braunched marine Bacteroidia bacterium Draconibacterium orientale type strain FH5T.</title>
        <authorList>
            <person name="Li X."/>
            <person name="Wang X."/>
            <person name="Xie Z."/>
            <person name="Du Z."/>
            <person name="Chen G."/>
        </authorList>
    </citation>
    <scope>NUCLEOTIDE SEQUENCE [LARGE SCALE GENOMIC DNA]</scope>
    <source>
        <strain evidence="4 6">FH5</strain>
    </source>
</reference>
<dbReference type="Proteomes" id="UP000023772">
    <property type="component" value="Chromosome"/>
</dbReference>
<keyword evidence="6" id="KW-1185">Reference proteome</keyword>
<proteinExistence type="predicted"/>
<dbReference type="InterPro" id="IPR032508">
    <property type="entry name" value="FecR_C"/>
</dbReference>
<dbReference type="AlphaFoldDB" id="X5DNC4"/>
<dbReference type="Gene3D" id="3.55.50.30">
    <property type="match status" value="1"/>
</dbReference>
<feature type="domain" description="Protein FecR C-terminal" evidence="3">
    <location>
        <begin position="329"/>
        <end position="395"/>
    </location>
</feature>
<dbReference type="PANTHER" id="PTHR30273">
    <property type="entry name" value="PERIPLASMIC SIGNAL SENSOR AND SIGMA FACTOR ACTIVATOR FECR-RELATED"/>
    <property type="match status" value="1"/>
</dbReference>
<dbReference type="Pfam" id="PF16344">
    <property type="entry name" value="FecR_C"/>
    <property type="match status" value="1"/>
</dbReference>
<reference evidence="5 7" key="2">
    <citation type="submission" date="2016-10" db="EMBL/GenBank/DDBJ databases">
        <authorList>
            <person name="de Groot N.N."/>
        </authorList>
    </citation>
    <scope>NUCLEOTIDE SEQUENCE [LARGE SCALE GENOMIC DNA]</scope>
    <source>
        <strain evidence="5 7">DSM 25947</strain>
    </source>
</reference>
<dbReference type="FunFam" id="2.60.120.1440:FF:000001">
    <property type="entry name" value="Putative anti-sigma factor"/>
    <property type="match status" value="1"/>
</dbReference>
<dbReference type="OrthoDB" id="1123467at2"/>
<dbReference type="EMBL" id="FOHT01000005">
    <property type="protein sequence ID" value="SET05230.1"/>
    <property type="molecule type" value="Genomic_DNA"/>
</dbReference>
<sequence length="401" mass="45577">MENNFLNSEFTELITNDDFVRMVKDAQDTDKLLNDLVMQCPQNSNDLKYAVEFIRIAREDKQKMQTADSERILKNIQNNPVGKDGRTILFRRLANSKVAAIALLVLAIGALVMFSKQDSLKQFAHKNEVSQNDAMIVLSDGSKHILNENELDINYNSKEGEVVVQKEESVVATIKNEPKNKREFNEVIVPYGQRQHVVLNDGTSVELNAGSKLVFPAVFSGNNRTVYLIGEGYFDVTKDSNRPFIVKTDFIDVKVYGTEFNVTAYKDEELASAVLVEGSVSVKQSDKILKKQALFIKPGEACFYSTVNEELEIKDIDVDLYISWKDGIYNFKDVPLSYVITRVKKYYNVEITVENADLLETKLSGKLLITGDIEEVIQYISRAVECRYEKPKEGNYFLSKY</sequence>
<dbReference type="RefSeq" id="WP_038560484.1">
    <property type="nucleotide sequence ID" value="NZ_FOHT01000005.1"/>
</dbReference>
<dbReference type="eggNOG" id="COG3712">
    <property type="taxonomic scope" value="Bacteria"/>
</dbReference>
<evidence type="ECO:0000313" key="5">
    <source>
        <dbReference type="EMBL" id="SET05230.1"/>
    </source>
</evidence>
<gene>
    <name evidence="4" type="ORF">FH5T_15810</name>
    <name evidence="5" type="ORF">SAMN05444285_10580</name>
</gene>
<keyword evidence="1" id="KW-0472">Membrane</keyword>
<evidence type="ECO:0000313" key="4">
    <source>
        <dbReference type="EMBL" id="AHW62122.1"/>
    </source>
</evidence>
<evidence type="ECO:0000259" key="2">
    <source>
        <dbReference type="Pfam" id="PF04773"/>
    </source>
</evidence>
<dbReference type="Pfam" id="PF04773">
    <property type="entry name" value="FecR"/>
    <property type="match status" value="1"/>
</dbReference>
<accession>X5DNC4</accession>
<evidence type="ECO:0000313" key="6">
    <source>
        <dbReference type="Proteomes" id="UP000023772"/>
    </source>
</evidence>
<organism evidence="5 7">
    <name type="scientific">Draconibacterium orientale</name>
    <dbReference type="NCBI Taxonomy" id="1168034"/>
    <lineage>
        <taxon>Bacteria</taxon>
        <taxon>Pseudomonadati</taxon>
        <taxon>Bacteroidota</taxon>
        <taxon>Bacteroidia</taxon>
        <taxon>Marinilabiliales</taxon>
        <taxon>Prolixibacteraceae</taxon>
        <taxon>Draconibacterium</taxon>
    </lineage>
</organism>
<keyword evidence="1" id="KW-0812">Transmembrane</keyword>
<feature type="transmembrane region" description="Helical" evidence="1">
    <location>
        <begin position="98"/>
        <end position="115"/>
    </location>
</feature>
<dbReference type="InterPro" id="IPR012373">
    <property type="entry name" value="Ferrdict_sens_TM"/>
</dbReference>